<feature type="compositionally biased region" description="Polar residues" evidence="2">
    <location>
        <begin position="447"/>
        <end position="463"/>
    </location>
</feature>
<protein>
    <submittedName>
        <fullName evidence="3">Uncharacterized protein</fullName>
    </submittedName>
</protein>
<feature type="region of interest" description="Disordered" evidence="2">
    <location>
        <begin position="446"/>
        <end position="491"/>
    </location>
</feature>
<feature type="coiled-coil region" evidence="1">
    <location>
        <begin position="297"/>
        <end position="340"/>
    </location>
</feature>
<feature type="coiled-coil region" evidence="1">
    <location>
        <begin position="664"/>
        <end position="696"/>
    </location>
</feature>
<name>A0A2M6XSV9_9BACT</name>
<gene>
    <name evidence="3" type="ORF">COT27_01580</name>
</gene>
<dbReference type="Proteomes" id="UP000230586">
    <property type="component" value="Unassembled WGS sequence"/>
</dbReference>
<dbReference type="AlphaFoldDB" id="A0A2M6XSV9"/>
<feature type="region of interest" description="Disordered" evidence="2">
    <location>
        <begin position="1"/>
        <end position="46"/>
    </location>
</feature>
<evidence type="ECO:0000313" key="3">
    <source>
        <dbReference type="EMBL" id="PIU10733.1"/>
    </source>
</evidence>
<proteinExistence type="predicted"/>
<reference evidence="4" key="1">
    <citation type="submission" date="2017-09" db="EMBL/GenBank/DDBJ databases">
        <title>Depth-based differentiation of microbial function through sediment-hosted aquifers and enrichment of novel symbionts in the deep terrestrial subsurface.</title>
        <authorList>
            <person name="Probst A.J."/>
            <person name="Ladd B."/>
            <person name="Jarett J.K."/>
            <person name="Geller-Mcgrath D.E."/>
            <person name="Sieber C.M.K."/>
            <person name="Emerson J.B."/>
            <person name="Anantharaman K."/>
            <person name="Thomas B.C."/>
            <person name="Malmstrom R."/>
            <person name="Stieglmeier M."/>
            <person name="Klingl A."/>
            <person name="Woyke T."/>
            <person name="Ryan C.M."/>
            <person name="Banfield J.F."/>
        </authorList>
    </citation>
    <scope>NUCLEOTIDE SEQUENCE [LARGE SCALE GENOMIC DNA]</scope>
</reference>
<evidence type="ECO:0000313" key="4">
    <source>
        <dbReference type="Proteomes" id="UP000230586"/>
    </source>
</evidence>
<keyword evidence="1" id="KW-0175">Coiled coil</keyword>
<accession>A0A2M6XSV9</accession>
<sequence length="856" mass="97414">MINFETNRGSEKRRSPVEAPHAASPFKTIIKQEEPAKQVNQTAEQDAERIRKLRNVFFTADSQPEQPPIKSSWLGKLSIGICEFFGKKHERPSIVKVNAKYSPESALQGAGQARLEKATPELLQTQLKKTINNTDAPLFEPRTTEDTAIEIAKEYWSNDTALGRHHSQQVTVTPEVNDMVTKQKARAIERLYKEITADRVNYLSRQVRQWHNKLQNIINPDLKTTDINKTAAEFLYKNCHSQMKKYFSETEPLDLELQKKYYQVRAEDRDDSGKAYVTFADKKEFLVYQYHNALAMVENLEEIIEVVAEQVEIQQKKQGTDHIDDELENLKKKLFALQNELAYNSDFHEVVMPEVAFHLNDIIENLKLKQLVTHRGLAVLADPRTRGMMAEIAAGKKNLRERNKLITRFSSYLEQKGLSPRVCMAIVMALVVGVATALHGAVGFEAGQTSADDGSDSGLTFGTDSGHRSHDAYADSSSGLSKQSTLPETTTSAKEIIQNEEQRNLIGEAEEQIIQNNPRLQEYTNGLELIFKDTIVIKSGVHCCMSLEKNLKSSQGSSIDKYFPISEAGAVVHAWEFNDKSVVVFAIDNMTGKLIALEPDYKYGKYRVLCMQVTSDEGHFVNDSAGFFVIRIEVEDPVMGDWSMGFRPITVNSENAIKQIKFEKQEKIKRDEQLKLEQQRLEAQRIIDKIKEMDNMLDEEIKGDPFHFIVTAVSCQDFYEQHGLLPQLAGKLSQIGRTAPEYFLRCVDEFKGIYEKCDQEQNLMEQISQISKNRPKIFLSNIESIIKICINNQWAGWAQKLVEDISMAMQTNKSCANTFEFSVKQCHDLFKQLYEQAGLGTQLELDVQKAEQMPFE</sequence>
<dbReference type="EMBL" id="PEXX01000031">
    <property type="protein sequence ID" value="PIU10733.1"/>
    <property type="molecule type" value="Genomic_DNA"/>
</dbReference>
<organism evidence="3 4">
    <name type="scientific">Candidatus Kuenenbacteria bacterium CG08_land_8_20_14_0_20_37_23</name>
    <dbReference type="NCBI Taxonomy" id="1974617"/>
    <lineage>
        <taxon>Bacteria</taxon>
        <taxon>Candidatus Kueneniibacteriota</taxon>
    </lineage>
</organism>
<feature type="compositionally biased region" description="Polar residues" evidence="2">
    <location>
        <begin position="475"/>
        <end position="491"/>
    </location>
</feature>
<evidence type="ECO:0000256" key="1">
    <source>
        <dbReference type="SAM" id="Coils"/>
    </source>
</evidence>
<evidence type="ECO:0000256" key="2">
    <source>
        <dbReference type="SAM" id="MobiDB-lite"/>
    </source>
</evidence>
<comment type="caution">
    <text evidence="3">The sequence shown here is derived from an EMBL/GenBank/DDBJ whole genome shotgun (WGS) entry which is preliminary data.</text>
</comment>